<dbReference type="Pfam" id="PF18705">
    <property type="entry name" value="DUF5643"/>
    <property type="match status" value="1"/>
</dbReference>
<evidence type="ECO:0008006" key="5">
    <source>
        <dbReference type="Google" id="ProtNLM"/>
    </source>
</evidence>
<feature type="domain" description="DUF5643" evidence="3">
    <location>
        <begin position="214"/>
        <end position="332"/>
    </location>
</feature>
<dbReference type="Gene3D" id="2.60.40.1640">
    <property type="entry name" value="Conserved domain protein"/>
    <property type="match status" value="1"/>
</dbReference>
<dbReference type="AlphaFoldDB" id="A0A078MCQ5"/>
<evidence type="ECO:0000256" key="1">
    <source>
        <dbReference type="SAM" id="Phobius"/>
    </source>
</evidence>
<evidence type="ECO:0000259" key="3">
    <source>
        <dbReference type="Pfam" id="PF18705"/>
    </source>
</evidence>
<keyword evidence="1" id="KW-0812">Transmembrane</keyword>
<accession>A0A078MCQ5</accession>
<dbReference type="InterPro" id="IPR040680">
    <property type="entry name" value="DUF5643"/>
</dbReference>
<dbReference type="EMBL" id="LN483075">
    <property type="protein sequence ID" value="CEA03989.1"/>
    <property type="molecule type" value="Genomic_DNA"/>
</dbReference>
<feature type="domain" description="DUF4179" evidence="2">
    <location>
        <begin position="41"/>
        <end position="127"/>
    </location>
</feature>
<protein>
    <recommendedName>
        <fullName evidence="5">DUF4179 domain-containing protein</fullName>
    </recommendedName>
</protein>
<reference evidence="4" key="1">
    <citation type="submission" date="2014-07" db="EMBL/GenBank/DDBJ databases">
        <authorList>
            <person name="Urmite Genomes Urmite Genomes"/>
        </authorList>
    </citation>
    <scope>NUCLEOTIDE SEQUENCE</scope>
    <source>
        <strain evidence="4">13S34_air</strain>
    </source>
</reference>
<sequence>MKEQWENINIDEIEPMEVTDMEKARVKQHITKQQPKKKMGVFAKVSAAAVIFVSGLTAAGVASPALAERIPFMQNVVAFITASPLDEAKSENATALLQVSEDKGIKVMVDRAIFDGTTLTVYYAVESKEDLGEHPYFTNQPAIKGATASGGSSSLTKVGDTTYVGVETITPHGKTFSAVDVKWKLGALTTENEQKVNGNWSFAFTLDAEQAVTIPLQQVNKEEGVTLSMNELHQTKSVTTLYYTVTLDEDLQDSYRNASIIFDKVTDNLGNTYTIEDNGGVSNDSGRTLTASSTLNAIDPQATTLTLTPTAIYAGLESGPIAKEHEMEPITLQLK</sequence>
<dbReference type="Pfam" id="PF13786">
    <property type="entry name" value="DUF4179"/>
    <property type="match status" value="1"/>
</dbReference>
<name>A0A078MCQ5_9BACL</name>
<dbReference type="PATRIC" id="fig|1461583.4.peg.1689"/>
<keyword evidence="1" id="KW-1133">Transmembrane helix</keyword>
<dbReference type="Gene3D" id="2.60.40.1630">
    <property type="entry name" value="bacillus anthracis domain"/>
    <property type="match status" value="1"/>
</dbReference>
<feature type="transmembrane region" description="Helical" evidence="1">
    <location>
        <begin position="41"/>
        <end position="66"/>
    </location>
</feature>
<evidence type="ECO:0000313" key="4">
    <source>
        <dbReference type="EMBL" id="CEA03989.1"/>
    </source>
</evidence>
<dbReference type="HOGENOM" id="CLU_063861_0_0_9"/>
<dbReference type="InterPro" id="IPR025436">
    <property type="entry name" value="DUF4179"/>
</dbReference>
<proteinExistence type="predicted"/>
<organism evidence="4">
    <name type="scientific">Metalysinibacillus saudimassiliensis</name>
    <dbReference type="NCBI Taxonomy" id="1461583"/>
    <lineage>
        <taxon>Bacteria</taxon>
        <taxon>Bacillati</taxon>
        <taxon>Bacillota</taxon>
        <taxon>Bacilli</taxon>
        <taxon>Bacillales</taxon>
        <taxon>Caryophanaceae</taxon>
        <taxon>Metalysinibacillus</taxon>
    </lineage>
</organism>
<gene>
    <name evidence="4" type="ORF">BN1050_01761</name>
</gene>
<keyword evidence="1" id="KW-0472">Membrane</keyword>
<evidence type="ECO:0000259" key="2">
    <source>
        <dbReference type="Pfam" id="PF13786"/>
    </source>
</evidence>